<name>A0A0B7BY89_9EUPU</name>
<reference evidence="2" key="1">
    <citation type="submission" date="2014-12" db="EMBL/GenBank/DDBJ databases">
        <title>Insight into the proteome of Arion vulgaris.</title>
        <authorList>
            <person name="Aradska J."/>
            <person name="Bulat T."/>
            <person name="Smidak R."/>
            <person name="Sarate P."/>
            <person name="Gangsoo J."/>
            <person name="Sialana F."/>
            <person name="Bilban M."/>
            <person name="Lubec G."/>
        </authorList>
    </citation>
    <scope>NUCLEOTIDE SEQUENCE</scope>
    <source>
        <tissue evidence="2">Skin</tissue>
    </source>
</reference>
<feature type="non-terminal residue" evidence="2">
    <location>
        <position position="126"/>
    </location>
</feature>
<accession>A0A0B7BY89</accession>
<feature type="compositionally biased region" description="Low complexity" evidence="1">
    <location>
        <begin position="36"/>
        <end position="46"/>
    </location>
</feature>
<dbReference type="EMBL" id="HACG01050275">
    <property type="protein sequence ID" value="CEK97140.1"/>
    <property type="molecule type" value="Transcribed_RNA"/>
</dbReference>
<feature type="compositionally biased region" description="Polar residues" evidence="1">
    <location>
        <begin position="1"/>
        <end position="35"/>
    </location>
</feature>
<gene>
    <name evidence="2" type="primary">ORF214787</name>
</gene>
<feature type="compositionally biased region" description="Polar residues" evidence="1">
    <location>
        <begin position="75"/>
        <end position="90"/>
    </location>
</feature>
<dbReference type="AlphaFoldDB" id="A0A0B7BY89"/>
<protein>
    <submittedName>
        <fullName evidence="2">Uncharacterized protein</fullName>
    </submittedName>
</protein>
<evidence type="ECO:0000313" key="2">
    <source>
        <dbReference type="EMBL" id="CEK97140.1"/>
    </source>
</evidence>
<proteinExistence type="predicted"/>
<sequence length="126" mass="14216">EIQQQTIARHLQQPQGVTQSKQPQSESVVSRDSSWTHQQTQHQTQTDLISPAVNQNELCTDIDKQQAMERLFQQATTSDSLSDMSYQQDMPQGKVESHVQTIAKYLSSQHGYQRSGTVSSQMSSVH</sequence>
<feature type="region of interest" description="Disordered" evidence="1">
    <location>
        <begin position="1"/>
        <end position="49"/>
    </location>
</feature>
<feature type="non-terminal residue" evidence="2">
    <location>
        <position position="1"/>
    </location>
</feature>
<feature type="region of interest" description="Disordered" evidence="1">
    <location>
        <begin position="75"/>
        <end position="97"/>
    </location>
</feature>
<evidence type="ECO:0000256" key="1">
    <source>
        <dbReference type="SAM" id="MobiDB-lite"/>
    </source>
</evidence>
<organism evidence="2">
    <name type="scientific">Arion vulgaris</name>
    <dbReference type="NCBI Taxonomy" id="1028688"/>
    <lineage>
        <taxon>Eukaryota</taxon>
        <taxon>Metazoa</taxon>
        <taxon>Spiralia</taxon>
        <taxon>Lophotrochozoa</taxon>
        <taxon>Mollusca</taxon>
        <taxon>Gastropoda</taxon>
        <taxon>Heterobranchia</taxon>
        <taxon>Euthyneura</taxon>
        <taxon>Panpulmonata</taxon>
        <taxon>Eupulmonata</taxon>
        <taxon>Stylommatophora</taxon>
        <taxon>Helicina</taxon>
        <taxon>Arionoidea</taxon>
        <taxon>Arionidae</taxon>
        <taxon>Arion</taxon>
    </lineage>
</organism>